<sequence>MEYELLESIRARDLVDKRFSQLFEEVPLVPKLEKAGEGDTNVKESSIKNLKDYLKLRDEEVYKLKDILKLKNRDTERLNDELLSANIESNLLQERLEKLQQEYDRLIERWLLKAQKEADTMNSHFK</sequence>
<dbReference type="Proteomes" id="UP000422736">
    <property type="component" value="Chromosome 2"/>
</dbReference>
<feature type="domain" description="Autophagy-related protein 16" evidence="5">
    <location>
        <begin position="39"/>
        <end position="122"/>
    </location>
</feature>
<dbReference type="CDD" id="cd22887">
    <property type="entry name" value="Atg16_CCD"/>
    <property type="match status" value="1"/>
</dbReference>
<comment type="similarity">
    <text evidence="2">Belongs to the ATG16 family.</text>
</comment>
<comment type="subcellular location">
    <subcellularLocation>
        <location evidence="1">Preautophagosomal structure membrane</location>
        <topology evidence="1">Peripheral membrane protein</topology>
    </subcellularLocation>
</comment>
<dbReference type="Gene3D" id="1.20.5.170">
    <property type="match status" value="1"/>
</dbReference>
<evidence type="ECO:0000256" key="4">
    <source>
        <dbReference type="SAM" id="Coils"/>
    </source>
</evidence>
<evidence type="ECO:0000313" key="7">
    <source>
        <dbReference type="Proteomes" id="UP000422736"/>
    </source>
</evidence>
<evidence type="ECO:0000259" key="5">
    <source>
        <dbReference type="Pfam" id="PF08614"/>
    </source>
</evidence>
<name>A0ABX6ER98_KLUMA</name>
<evidence type="ECO:0000256" key="2">
    <source>
        <dbReference type="ARBA" id="ARBA00005331"/>
    </source>
</evidence>
<organism evidence="6 7">
    <name type="scientific">Kluyveromyces marxianus</name>
    <name type="common">Yeast</name>
    <name type="synonym">Candida kefyr</name>
    <dbReference type="NCBI Taxonomy" id="4911"/>
    <lineage>
        <taxon>Eukaryota</taxon>
        <taxon>Fungi</taxon>
        <taxon>Dikarya</taxon>
        <taxon>Ascomycota</taxon>
        <taxon>Saccharomycotina</taxon>
        <taxon>Saccharomycetes</taxon>
        <taxon>Saccharomycetales</taxon>
        <taxon>Saccharomycetaceae</taxon>
        <taxon>Kluyveromyces</taxon>
    </lineage>
</organism>
<gene>
    <name evidence="6" type="primary">ATG16</name>
    <name evidence="6" type="ORF">FIM1_1506</name>
</gene>
<accession>A0ABX6ER98</accession>
<evidence type="ECO:0000313" key="6">
    <source>
        <dbReference type="EMBL" id="QGN14835.1"/>
    </source>
</evidence>
<proteinExistence type="inferred from homology"/>
<reference evidence="6 7" key="1">
    <citation type="submission" date="2016-03" db="EMBL/GenBank/DDBJ databases">
        <title>How can Kluyveromyces marxianus grow so fast - potential evolutionary course in Saccharomyces Complex revealed by comparative genomics.</title>
        <authorList>
            <person name="Mo W."/>
            <person name="Lu W."/>
            <person name="Yang X."/>
            <person name="Qi J."/>
            <person name="Lv H."/>
        </authorList>
    </citation>
    <scope>NUCLEOTIDE SEQUENCE [LARGE SCALE GENOMIC DNA]</scope>
    <source>
        <strain evidence="6 7">FIM1</strain>
    </source>
</reference>
<feature type="coiled-coil region" evidence="4">
    <location>
        <begin position="82"/>
        <end position="109"/>
    </location>
</feature>
<keyword evidence="4" id="KW-0175">Coiled coil</keyword>
<dbReference type="Pfam" id="PF08614">
    <property type="entry name" value="ATG16"/>
    <property type="match status" value="1"/>
</dbReference>
<keyword evidence="3" id="KW-0072">Autophagy</keyword>
<protein>
    <submittedName>
        <fullName evidence="6">Autophagy protein 16</fullName>
    </submittedName>
</protein>
<keyword evidence="7" id="KW-1185">Reference proteome</keyword>
<evidence type="ECO:0000256" key="3">
    <source>
        <dbReference type="ARBA" id="ARBA00023006"/>
    </source>
</evidence>
<evidence type="ECO:0000256" key="1">
    <source>
        <dbReference type="ARBA" id="ARBA00004623"/>
    </source>
</evidence>
<dbReference type="EMBL" id="CP015055">
    <property type="protein sequence ID" value="QGN14835.1"/>
    <property type="molecule type" value="Genomic_DNA"/>
</dbReference>
<dbReference type="InterPro" id="IPR013923">
    <property type="entry name" value="Autophagy-rel_prot_16_dom"/>
</dbReference>